<dbReference type="EMBL" id="AQFT01000009">
    <property type="protein sequence ID" value="EMZ37939.1"/>
    <property type="molecule type" value="Genomic_DNA"/>
</dbReference>
<proteinExistence type="predicted"/>
<feature type="transmembrane region" description="Helical" evidence="2">
    <location>
        <begin position="45"/>
        <end position="67"/>
    </location>
</feature>
<evidence type="ECO:0000256" key="1">
    <source>
        <dbReference type="SAM" id="MobiDB-lite"/>
    </source>
</evidence>
<comment type="caution">
    <text evidence="3">The sequence shown here is derived from an EMBL/GenBank/DDBJ whole genome shotgun (WGS) entry which is preliminary data.</text>
</comment>
<organism evidence="3 4">
    <name type="scientific">Eubacterium plexicaudatum ASF492</name>
    <dbReference type="NCBI Taxonomy" id="1235802"/>
    <lineage>
        <taxon>Bacteria</taxon>
        <taxon>Bacillati</taxon>
        <taxon>Bacillota</taxon>
        <taxon>Clostridia</taxon>
        <taxon>Eubacteriales</taxon>
        <taxon>Eubacteriaceae</taxon>
        <taxon>Eubacterium</taxon>
    </lineage>
</organism>
<dbReference type="OrthoDB" id="1705981at2"/>
<protein>
    <recommendedName>
        <fullName evidence="5">DUF4179 domain-containing protein</fullName>
    </recommendedName>
</protein>
<evidence type="ECO:0000256" key="2">
    <source>
        <dbReference type="SAM" id="Phobius"/>
    </source>
</evidence>
<evidence type="ECO:0000313" key="3">
    <source>
        <dbReference type="EMBL" id="EMZ37939.1"/>
    </source>
</evidence>
<dbReference type="eggNOG" id="ENOG502Z7PC">
    <property type="taxonomic scope" value="Bacteria"/>
</dbReference>
<dbReference type="AlphaFoldDB" id="N2BM84"/>
<dbReference type="HOGENOM" id="CLU_703473_0_0_9"/>
<keyword evidence="2" id="KW-0472">Membrane</keyword>
<dbReference type="Proteomes" id="UP000012589">
    <property type="component" value="Unassembled WGS sequence"/>
</dbReference>
<gene>
    <name evidence="3" type="ORF">C823_00263</name>
</gene>
<evidence type="ECO:0000313" key="4">
    <source>
        <dbReference type="Proteomes" id="UP000012589"/>
    </source>
</evidence>
<evidence type="ECO:0008006" key="5">
    <source>
        <dbReference type="Google" id="ProtNLM"/>
    </source>
</evidence>
<dbReference type="PATRIC" id="fig|1235802.3.peg.276"/>
<reference evidence="3 4" key="1">
    <citation type="journal article" date="2014" name="Genome Announc.">
        <title>Draft genome sequences of the altered schaedler flora, a defined bacterial community from gnotobiotic mice.</title>
        <authorList>
            <person name="Wannemuehler M.J."/>
            <person name="Overstreet A.M."/>
            <person name="Ward D.V."/>
            <person name="Phillips G.J."/>
        </authorList>
    </citation>
    <scope>NUCLEOTIDE SEQUENCE [LARGE SCALE GENOMIC DNA]</scope>
    <source>
        <strain evidence="3 4">ASF492</strain>
    </source>
</reference>
<keyword evidence="4" id="KW-1185">Reference proteome</keyword>
<name>N2BM84_9FIRM</name>
<accession>N2BM84</accession>
<keyword evidence="2" id="KW-1133">Transmembrane helix</keyword>
<feature type="region of interest" description="Disordered" evidence="1">
    <location>
        <begin position="272"/>
        <end position="294"/>
    </location>
</feature>
<dbReference type="STRING" id="1235802.C823_00263"/>
<keyword evidence="2" id="KW-0812">Transmembrane</keyword>
<sequence length="404" mass="44897">MKRDLDTLLKQALTPTMEPDRQLNRNILRQVKEKKTMDMKKVRRIPAAAAAAAIVLGAGSVTAYASWKYLAPETVTERFHDTKLTDAFLGEDVVRIQEEQTIGKYRVTLIGIVSGKNLSQYERTSNGVVRSDRTYCVTAIEYADGTQMPDTAEDAYADLSFFVSPFIRGYDPAEYNTVTMRGSYSEFSENGILYRLTECDNVEIFADKGLYLGVSDSTFYDPKAYKYDKATGEITRNEAYDGLNALFQLPIDVAEADPVAAANYVTALKELQADPETKEGESKPDAQKEKEAEKGAEIQAWLDQITPENIDKYADCVESTIQILTPDSEGCVSISYDIEGRTSGSGRVLVSKYFKDKKPGEMMIGCSSYTDNEPESMVITTYTLNEDGTVTFVVYVPKEGIVIP</sequence>